<evidence type="ECO:0000256" key="3">
    <source>
        <dbReference type="ARBA" id="ARBA00022833"/>
    </source>
</evidence>
<evidence type="ECO:0000259" key="5">
    <source>
        <dbReference type="SMART" id="SM00291"/>
    </source>
</evidence>
<feature type="compositionally biased region" description="Basic and acidic residues" evidence="4">
    <location>
        <begin position="11"/>
        <end position="24"/>
    </location>
</feature>
<feature type="non-terminal residue" evidence="6">
    <location>
        <position position="1"/>
    </location>
</feature>
<keyword evidence="3" id="KW-0862">Zinc</keyword>
<evidence type="ECO:0000256" key="4">
    <source>
        <dbReference type="SAM" id="MobiDB-lite"/>
    </source>
</evidence>
<dbReference type="PANTHER" id="PTHR20930">
    <property type="entry name" value="OVARIAN CARCINOMA ANTIGEN CA125-RELATED"/>
    <property type="match status" value="1"/>
</dbReference>
<name>A0A813ECG7_POLGL</name>
<keyword evidence="1" id="KW-0479">Metal-binding</keyword>
<feature type="domain" description="ZZ-type" evidence="5">
    <location>
        <begin position="101"/>
        <end position="146"/>
    </location>
</feature>
<reference evidence="6" key="1">
    <citation type="submission" date="2021-02" db="EMBL/GenBank/DDBJ databases">
        <authorList>
            <person name="Dougan E. K."/>
            <person name="Rhodes N."/>
            <person name="Thang M."/>
            <person name="Chan C."/>
        </authorList>
    </citation>
    <scope>NUCLEOTIDE SEQUENCE</scope>
</reference>
<feature type="region of interest" description="Disordered" evidence="4">
    <location>
        <begin position="1"/>
        <end position="92"/>
    </location>
</feature>
<keyword evidence="7" id="KW-1185">Reference proteome</keyword>
<feature type="compositionally biased region" description="Low complexity" evidence="4">
    <location>
        <begin position="60"/>
        <end position="79"/>
    </location>
</feature>
<dbReference type="OrthoDB" id="2122982at2759"/>
<dbReference type="Gene3D" id="3.30.60.90">
    <property type="match status" value="1"/>
</dbReference>
<feature type="compositionally biased region" description="Basic and acidic residues" evidence="4">
    <location>
        <begin position="35"/>
        <end position="59"/>
    </location>
</feature>
<dbReference type="PANTHER" id="PTHR20930:SF0">
    <property type="entry name" value="PROTEIN ILRUN"/>
    <property type="match status" value="1"/>
</dbReference>
<dbReference type="CDD" id="cd02249">
    <property type="entry name" value="ZZ"/>
    <property type="match status" value="1"/>
</dbReference>
<accession>A0A813ECG7</accession>
<dbReference type="GO" id="GO:0008270">
    <property type="term" value="F:zinc ion binding"/>
    <property type="evidence" value="ECO:0007669"/>
    <property type="project" value="UniProtKB-KW"/>
</dbReference>
<dbReference type="InterPro" id="IPR043145">
    <property type="entry name" value="Znf_ZZ_sf"/>
</dbReference>
<dbReference type="InterPro" id="IPR000433">
    <property type="entry name" value="Znf_ZZ"/>
</dbReference>
<gene>
    <name evidence="6" type="ORF">PGLA1383_LOCUS16643</name>
</gene>
<sequence length="152" mass="16127">MAPPAPPVMNDADKAKLLKTRMAEATKASHKAKKDPKEKAREKAEAETKAKELKVKKAEQAAAAKFAASFPTPAKATTPAAPPPPPSPFAVAGQPEQEIGIHIGISCDGCNMHPPLIGRAMKCRQCVDFDLCERCYPERLDKGREAVAAAAG</sequence>
<dbReference type="EMBL" id="CAJNNV010010123">
    <property type="protein sequence ID" value="CAE8598232.1"/>
    <property type="molecule type" value="Genomic_DNA"/>
</dbReference>
<evidence type="ECO:0000256" key="2">
    <source>
        <dbReference type="ARBA" id="ARBA00022771"/>
    </source>
</evidence>
<organism evidence="6 7">
    <name type="scientific">Polarella glacialis</name>
    <name type="common">Dinoflagellate</name>
    <dbReference type="NCBI Taxonomy" id="89957"/>
    <lineage>
        <taxon>Eukaryota</taxon>
        <taxon>Sar</taxon>
        <taxon>Alveolata</taxon>
        <taxon>Dinophyceae</taxon>
        <taxon>Suessiales</taxon>
        <taxon>Suessiaceae</taxon>
        <taxon>Polarella</taxon>
    </lineage>
</organism>
<evidence type="ECO:0000313" key="7">
    <source>
        <dbReference type="Proteomes" id="UP000654075"/>
    </source>
</evidence>
<dbReference type="AlphaFoldDB" id="A0A813ECG7"/>
<dbReference type="Pfam" id="PF00569">
    <property type="entry name" value="ZZ"/>
    <property type="match status" value="1"/>
</dbReference>
<dbReference type="SUPFAM" id="SSF57850">
    <property type="entry name" value="RING/U-box"/>
    <property type="match status" value="1"/>
</dbReference>
<dbReference type="SMART" id="SM00291">
    <property type="entry name" value="ZnF_ZZ"/>
    <property type="match status" value="1"/>
</dbReference>
<evidence type="ECO:0000256" key="1">
    <source>
        <dbReference type="ARBA" id="ARBA00022723"/>
    </source>
</evidence>
<comment type="caution">
    <text evidence="6">The sequence shown here is derived from an EMBL/GenBank/DDBJ whole genome shotgun (WGS) entry which is preliminary data.</text>
</comment>
<dbReference type="Proteomes" id="UP000654075">
    <property type="component" value="Unassembled WGS sequence"/>
</dbReference>
<evidence type="ECO:0000313" key="6">
    <source>
        <dbReference type="EMBL" id="CAE8598232.1"/>
    </source>
</evidence>
<protein>
    <recommendedName>
        <fullName evidence="5">ZZ-type domain-containing protein</fullName>
    </recommendedName>
</protein>
<keyword evidence="2" id="KW-0863">Zinc-finger</keyword>
<proteinExistence type="predicted"/>